<keyword evidence="1" id="KW-0175">Coiled coil</keyword>
<feature type="region of interest" description="Disordered" evidence="2">
    <location>
        <begin position="261"/>
        <end position="283"/>
    </location>
</feature>
<proteinExistence type="predicted"/>
<evidence type="ECO:0000256" key="1">
    <source>
        <dbReference type="SAM" id="Coils"/>
    </source>
</evidence>
<evidence type="ECO:0000313" key="4">
    <source>
        <dbReference type="Proteomes" id="UP001454036"/>
    </source>
</evidence>
<sequence>MPHKVPYKSIISRKDVLAQVSKRKGTSSPEASTAPKKSKRIQKEPAPEAIPSAPEAVIEAFGPPSPTAQDPITIVILDRVSPSLDVEGILTCASPDELQDTFSHFQLRATECAYDLSLKWKESEDSMAKLAGEKSSLEERLNEALARADDVENKYQDLLAVRDGLHQSKTDLTNRYEADIEKRLEELSLRPSPLYSSQLLLADIEKRLEELSLRPSSGAIVKTFKKSDTYRDLLIDNTISIMKEFSYEVYLEYPGIHSIFPEEDTESTDSMDNDALVEDAPVA</sequence>
<dbReference type="AlphaFoldDB" id="A0AAV3QIS0"/>
<accession>A0AAV3QIS0</accession>
<keyword evidence="4" id="KW-1185">Reference proteome</keyword>
<organism evidence="3 4">
    <name type="scientific">Lithospermum erythrorhizon</name>
    <name type="common">Purple gromwell</name>
    <name type="synonym">Lithospermum officinale var. erythrorhizon</name>
    <dbReference type="NCBI Taxonomy" id="34254"/>
    <lineage>
        <taxon>Eukaryota</taxon>
        <taxon>Viridiplantae</taxon>
        <taxon>Streptophyta</taxon>
        <taxon>Embryophyta</taxon>
        <taxon>Tracheophyta</taxon>
        <taxon>Spermatophyta</taxon>
        <taxon>Magnoliopsida</taxon>
        <taxon>eudicotyledons</taxon>
        <taxon>Gunneridae</taxon>
        <taxon>Pentapetalae</taxon>
        <taxon>asterids</taxon>
        <taxon>lamiids</taxon>
        <taxon>Boraginales</taxon>
        <taxon>Boraginaceae</taxon>
        <taxon>Boraginoideae</taxon>
        <taxon>Lithospermeae</taxon>
        <taxon>Lithospermum</taxon>
    </lineage>
</organism>
<dbReference type="Proteomes" id="UP001454036">
    <property type="component" value="Unassembled WGS sequence"/>
</dbReference>
<protein>
    <submittedName>
        <fullName evidence="3">Uncharacterized protein</fullName>
    </submittedName>
</protein>
<dbReference type="EMBL" id="BAABME010004454">
    <property type="protein sequence ID" value="GAA0162438.1"/>
    <property type="molecule type" value="Genomic_DNA"/>
</dbReference>
<feature type="compositionally biased region" description="Acidic residues" evidence="2">
    <location>
        <begin position="261"/>
        <end position="277"/>
    </location>
</feature>
<gene>
    <name evidence="3" type="ORF">LIER_18529</name>
</gene>
<reference evidence="3 4" key="1">
    <citation type="submission" date="2024-01" db="EMBL/GenBank/DDBJ databases">
        <title>The complete chloroplast genome sequence of Lithospermum erythrorhizon: insights into the phylogenetic relationship among Boraginaceae species and the maternal lineages of purple gromwells.</title>
        <authorList>
            <person name="Okada T."/>
            <person name="Watanabe K."/>
        </authorList>
    </citation>
    <scope>NUCLEOTIDE SEQUENCE [LARGE SCALE GENOMIC DNA]</scope>
</reference>
<name>A0AAV3QIS0_LITER</name>
<feature type="coiled-coil region" evidence="1">
    <location>
        <begin position="127"/>
        <end position="161"/>
    </location>
</feature>
<evidence type="ECO:0000313" key="3">
    <source>
        <dbReference type="EMBL" id="GAA0162438.1"/>
    </source>
</evidence>
<comment type="caution">
    <text evidence="3">The sequence shown here is derived from an EMBL/GenBank/DDBJ whole genome shotgun (WGS) entry which is preliminary data.</text>
</comment>
<feature type="region of interest" description="Disordered" evidence="2">
    <location>
        <begin position="18"/>
        <end position="53"/>
    </location>
</feature>
<evidence type="ECO:0000256" key="2">
    <source>
        <dbReference type="SAM" id="MobiDB-lite"/>
    </source>
</evidence>